<keyword evidence="1" id="KW-0812">Transmembrane</keyword>
<keyword evidence="3" id="KW-1185">Reference proteome</keyword>
<feature type="transmembrane region" description="Helical" evidence="1">
    <location>
        <begin position="193"/>
        <end position="214"/>
    </location>
</feature>
<evidence type="ECO:0000313" key="3">
    <source>
        <dbReference type="Proteomes" id="UP000067626"/>
    </source>
</evidence>
<dbReference type="AlphaFoldDB" id="A0A0K1EJW9"/>
<dbReference type="EMBL" id="CP012159">
    <property type="protein sequence ID" value="AKT41144.1"/>
    <property type="molecule type" value="Genomic_DNA"/>
</dbReference>
<feature type="transmembrane region" description="Helical" evidence="1">
    <location>
        <begin position="220"/>
        <end position="242"/>
    </location>
</feature>
<gene>
    <name evidence="2" type="ORF">CMC5_053050</name>
</gene>
<accession>A0A0K1EJW9</accession>
<evidence type="ECO:0000256" key="1">
    <source>
        <dbReference type="SAM" id="Phobius"/>
    </source>
</evidence>
<dbReference type="Proteomes" id="UP000067626">
    <property type="component" value="Chromosome"/>
</dbReference>
<name>A0A0K1EJW9_CHOCO</name>
<protein>
    <submittedName>
        <fullName evidence="2">Uncharacterized protein</fullName>
    </submittedName>
</protein>
<sequence>MDRVDQEAPILSCAHCGVGLRVDPGTRDARCRHCGASTALSERMREQARTYRERVEAELDRMGLVEAISQSAASGVLDRLVERHIHVFLVLVVMRSALALAPAESLAWLSRSIAAGVLYVGLALCVGLFWLGLKRALRTVRLEGDEPLVTPTAGAIAPTDQQADLAQARASRTRVREHGEDARRRTVELLARILWNLPLMIPAYVAILVAGSFGRAMPELRLPLLAGGVGLSALLLGGSVVLDRRGARKSRHRTALEGLASCYGTRMREDGTRAAVTWLDAHWAASTPEGALEIAKSSEGSPVVRRSVSLHHRDVAVLVMLAHAPHVQRLDVFLASYVPGRTRRADLPAADELRAAGFRLTLGPAGLHLLYPSSDARFCDPEAAIWMLERAVYVLHQTASVRAAS</sequence>
<proteinExistence type="predicted"/>
<dbReference type="PATRIC" id="fig|52.7.peg.5876"/>
<dbReference type="KEGG" id="ccro:CMC5_053050"/>
<feature type="transmembrane region" description="Helical" evidence="1">
    <location>
        <begin position="87"/>
        <end position="107"/>
    </location>
</feature>
<keyword evidence="1" id="KW-0472">Membrane</keyword>
<organism evidence="2 3">
    <name type="scientific">Chondromyces crocatus</name>
    <dbReference type="NCBI Taxonomy" id="52"/>
    <lineage>
        <taxon>Bacteria</taxon>
        <taxon>Pseudomonadati</taxon>
        <taxon>Myxococcota</taxon>
        <taxon>Polyangia</taxon>
        <taxon>Polyangiales</taxon>
        <taxon>Polyangiaceae</taxon>
        <taxon>Chondromyces</taxon>
    </lineage>
</organism>
<keyword evidence="1" id="KW-1133">Transmembrane helix</keyword>
<dbReference type="RefSeq" id="WP_156338875.1">
    <property type="nucleotide sequence ID" value="NZ_CP012159.1"/>
</dbReference>
<evidence type="ECO:0000313" key="2">
    <source>
        <dbReference type="EMBL" id="AKT41144.1"/>
    </source>
</evidence>
<reference evidence="2 3" key="1">
    <citation type="submission" date="2015-07" db="EMBL/GenBank/DDBJ databases">
        <title>Genome analysis of myxobacterium Chondromyces crocatus Cm c5 reveals a high potential for natural compound synthesis and the genetic basis for the loss of fruiting body formation.</title>
        <authorList>
            <person name="Zaburannyi N."/>
            <person name="Bunk B."/>
            <person name="Maier J."/>
            <person name="Overmann J."/>
            <person name="Mueller R."/>
        </authorList>
    </citation>
    <scope>NUCLEOTIDE SEQUENCE [LARGE SCALE GENOMIC DNA]</scope>
    <source>
        <strain evidence="2 3">Cm c5</strain>
    </source>
</reference>
<feature type="transmembrane region" description="Helical" evidence="1">
    <location>
        <begin position="113"/>
        <end position="133"/>
    </location>
</feature>